<feature type="compositionally biased region" description="Polar residues" evidence="6">
    <location>
        <begin position="346"/>
        <end position="364"/>
    </location>
</feature>
<evidence type="ECO:0000256" key="1">
    <source>
        <dbReference type="ARBA" id="ARBA00004141"/>
    </source>
</evidence>
<feature type="region of interest" description="Disordered" evidence="6">
    <location>
        <begin position="759"/>
        <end position="877"/>
    </location>
</feature>
<feature type="compositionally biased region" description="Basic and acidic residues" evidence="6">
    <location>
        <begin position="854"/>
        <end position="864"/>
    </location>
</feature>
<feature type="transmembrane region" description="Helical" evidence="7">
    <location>
        <begin position="80"/>
        <end position="99"/>
    </location>
</feature>
<keyword evidence="3 7" id="KW-0812">Transmembrane</keyword>
<reference evidence="9" key="1">
    <citation type="submission" date="2025-08" db="UniProtKB">
        <authorList>
            <consortium name="RefSeq"/>
        </authorList>
    </citation>
    <scope>IDENTIFICATION</scope>
</reference>
<feature type="region of interest" description="Disordered" evidence="6">
    <location>
        <begin position="341"/>
        <end position="376"/>
    </location>
</feature>
<feature type="compositionally biased region" description="Basic and acidic residues" evidence="6">
    <location>
        <begin position="778"/>
        <end position="799"/>
    </location>
</feature>
<dbReference type="RefSeq" id="XP_060032243.1">
    <property type="nucleotide sequence ID" value="XM_060176260.1"/>
</dbReference>
<gene>
    <name evidence="9" type="primary">MS4A14</name>
</gene>
<feature type="region of interest" description="Disordered" evidence="6">
    <location>
        <begin position="896"/>
        <end position="921"/>
    </location>
</feature>
<dbReference type="PANTHER" id="PTHR23320:SF10">
    <property type="entry name" value="MEMBRANE-SPANNING 4-DOMAINS SUBFAMILY A MEMBER 14"/>
    <property type="match status" value="1"/>
</dbReference>
<proteinExistence type="inferred from homology"/>
<keyword evidence="4 7" id="KW-1133">Transmembrane helix</keyword>
<organism evidence="8 9">
    <name type="scientific">Erinaceus europaeus</name>
    <name type="common">Western European hedgehog</name>
    <dbReference type="NCBI Taxonomy" id="9365"/>
    <lineage>
        <taxon>Eukaryota</taxon>
        <taxon>Metazoa</taxon>
        <taxon>Chordata</taxon>
        <taxon>Craniata</taxon>
        <taxon>Vertebrata</taxon>
        <taxon>Euteleostomi</taxon>
        <taxon>Mammalia</taxon>
        <taxon>Eutheria</taxon>
        <taxon>Laurasiatheria</taxon>
        <taxon>Eulipotyphla</taxon>
        <taxon>Erinaceidae</taxon>
        <taxon>Erinaceinae</taxon>
        <taxon>Erinaceus</taxon>
    </lineage>
</organism>
<dbReference type="InterPro" id="IPR030417">
    <property type="entry name" value="MS4A"/>
</dbReference>
<comment type="similarity">
    <text evidence="2">Belongs to the MS4A family.</text>
</comment>
<evidence type="ECO:0000313" key="9">
    <source>
        <dbReference type="RefSeq" id="XP_060032243.1"/>
    </source>
</evidence>
<keyword evidence="5 7" id="KW-0472">Membrane</keyword>
<evidence type="ECO:0000256" key="4">
    <source>
        <dbReference type="ARBA" id="ARBA00022989"/>
    </source>
</evidence>
<evidence type="ECO:0000256" key="7">
    <source>
        <dbReference type="SAM" id="Phobius"/>
    </source>
</evidence>
<comment type="subcellular location">
    <subcellularLocation>
        <location evidence="1">Membrane</location>
        <topology evidence="1">Multi-pass membrane protein</topology>
    </subcellularLocation>
</comment>
<dbReference type="GeneID" id="132533833"/>
<feature type="compositionally biased region" description="Polar residues" evidence="6">
    <location>
        <begin position="865"/>
        <end position="876"/>
    </location>
</feature>
<accession>A0ABM3W6N1</accession>
<feature type="transmembrane region" description="Helical" evidence="7">
    <location>
        <begin position="111"/>
        <end position="132"/>
    </location>
</feature>
<feature type="compositionally biased region" description="Low complexity" evidence="6">
    <location>
        <begin position="897"/>
        <end position="908"/>
    </location>
</feature>
<feature type="region of interest" description="Disordered" evidence="6">
    <location>
        <begin position="495"/>
        <end position="521"/>
    </location>
</feature>
<dbReference type="Pfam" id="PF04103">
    <property type="entry name" value="CD20"/>
    <property type="match status" value="1"/>
</dbReference>
<feature type="transmembrane region" description="Helical" evidence="7">
    <location>
        <begin position="44"/>
        <end position="68"/>
    </location>
</feature>
<dbReference type="Proteomes" id="UP001652624">
    <property type="component" value="Chromosome 17"/>
</dbReference>
<dbReference type="PANTHER" id="PTHR23320">
    <property type="entry name" value="MEMBRANE-SPANNING 4-DOMAINS SUBFAMILY A MS4A -RELATED"/>
    <property type="match status" value="1"/>
</dbReference>
<evidence type="ECO:0000256" key="6">
    <source>
        <dbReference type="SAM" id="MobiDB-lite"/>
    </source>
</evidence>
<feature type="compositionally biased region" description="Polar residues" evidence="6">
    <location>
        <begin position="816"/>
        <end position="846"/>
    </location>
</feature>
<protein>
    <submittedName>
        <fullName evidence="9">Membrane-spanning 4-domains subfamily A member 14 isoform X1</fullName>
    </submittedName>
</protein>
<name>A0ABM3W6N1_ERIEU</name>
<evidence type="ECO:0000256" key="3">
    <source>
        <dbReference type="ARBA" id="ARBA00022692"/>
    </source>
</evidence>
<evidence type="ECO:0000313" key="8">
    <source>
        <dbReference type="Proteomes" id="UP001652624"/>
    </source>
</evidence>
<keyword evidence="8" id="KW-1185">Reference proteome</keyword>
<dbReference type="InterPro" id="IPR007237">
    <property type="entry name" value="CD20-like"/>
</dbReference>
<evidence type="ECO:0000256" key="2">
    <source>
        <dbReference type="ARBA" id="ARBA00009565"/>
    </source>
</evidence>
<sequence length="1061" mass="120454">MESSSMAKRSNRVINIHPNEAVITAFPYEPQSSLLDFLKGEPRVLGTLQVMLALIMVGIGTIFAFNFFKFSQKFPLVFTSGYPFWGPFIFIITGCFSSTKKKITYLEPFVMIMNMLSSLTATAGIALTIISFKYQYMYCQAPSLEGICVIGRILFNGILSVLLIITIAELSLSISIAAFRSKCWTRSNEIVFFLPMDVTPESELEHIAEENAIIQFELQEESSNDETTANVQPVFIGGYTFYKLRVSKGSLAYQQSERKYSNNYPFSSIYMQDEQQKRAYQTSTQYEDVNVAKNLVIIPEMPSTDVNTEPSANETLYAAVVTPPVIQNQILEALPLSLHDLPAQDEPSQSLQSESHTDKSSGLSNDKPEQETPSQDITDQDIFSQAQLLPIPSELLGQSFHSALSQTQQPSKSLFAQAIQTLLTKKHQEQQTSEASIFQIVHSLIEQHPAQQSSEASSMQGVQYLHQHHQEEQFSEVFQASQFLDDRLDSQNLESATVQAERSCDKQHLDQQGPEDASPHNIQSLNEQQVGQQFSKFCKIRTIQYLNRLQMDHQALEASKLKHAQYLHKQQVNQQSSEASKLQSAQYLSKQQTDQQSLETSKLQSAQYLSKQQMDQQSLETSKLQSAQYLSKQQTDQQSLETSKLQNVQYLTKQQTDQQSLEASNLQVVQQVGQQSLEASNLQALQCLNMQQVDQQSLEASNLQAVNRQLLEQQFLDNNQQMQQRSQPSIHLLYQDMQSEVMLMTEEWQSKKELHSKKSSKWHFSDEQHKALQSLKQKSTELKTHEKSFSKRKSIDEQIKGWLSPKKHSKDKHSQTKQLTQQPPDKQTEAQWAQIKQSLNQKSSSRQGEDQQGQDDKREEHFSKEQSTGAQNQNQLEVPKLKDLYQVVQALSRHQSQELQNSSLQETQNQAEAPKDLEPESVQTQLVQVDKSKTVFASKSAQTEDIQTNNNRPALQSTSVQKEARLTDMRQARVIQPQVIQPRKLKCKFQNSAEPQLEETKLDFHSSCQSLVPDSYPTCLSVADSDHELHFNISSCSAADNEDQDSVSCFPIEEEQSEDSN</sequence>
<evidence type="ECO:0000256" key="5">
    <source>
        <dbReference type="ARBA" id="ARBA00023136"/>
    </source>
</evidence>
<feature type="transmembrane region" description="Helical" evidence="7">
    <location>
        <begin position="153"/>
        <end position="179"/>
    </location>
</feature>